<dbReference type="EMBL" id="CYHC01000001">
    <property type="protein sequence ID" value="CUA84283.1"/>
    <property type="molecule type" value="Genomic_DNA"/>
</dbReference>
<reference evidence="1 2" key="1">
    <citation type="submission" date="2015-08" db="EMBL/GenBank/DDBJ databases">
        <authorList>
            <person name="Varghese N."/>
        </authorList>
    </citation>
    <scope>NUCLEOTIDE SEQUENCE [LARGE SCALE GENOMIC DNA]</scope>
    <source>
        <strain evidence="1 2">DSM 18167</strain>
    </source>
</reference>
<keyword evidence="2" id="KW-1185">Reference proteome</keyword>
<dbReference type="Proteomes" id="UP000182178">
    <property type="component" value="Unassembled WGS sequence"/>
</dbReference>
<evidence type="ECO:0000313" key="1">
    <source>
        <dbReference type="EMBL" id="CUA84283.1"/>
    </source>
</evidence>
<protein>
    <submittedName>
        <fullName evidence="1">Uncharacterized protein</fullName>
    </submittedName>
</protein>
<gene>
    <name evidence="1" type="ORF">Ga0061061_101328</name>
</gene>
<comment type="caution">
    <text evidence="1">The sequence shown here is derived from an EMBL/GenBank/DDBJ whole genome shotgun (WGS) entry which is preliminary data.</text>
</comment>
<organism evidence="1 2">
    <name type="scientific">Chelatococcus sambhunathii</name>
    <dbReference type="NCBI Taxonomy" id="363953"/>
    <lineage>
        <taxon>Bacteria</taxon>
        <taxon>Pseudomonadati</taxon>
        <taxon>Pseudomonadota</taxon>
        <taxon>Alphaproteobacteria</taxon>
        <taxon>Hyphomicrobiales</taxon>
        <taxon>Chelatococcaceae</taxon>
        <taxon>Chelatococcus</taxon>
    </lineage>
</organism>
<name>A0ABP1ZYJ3_9HYPH</name>
<evidence type="ECO:0000313" key="2">
    <source>
        <dbReference type="Proteomes" id="UP000182178"/>
    </source>
</evidence>
<sequence length="123" mass="12376">MALCSVGHLGQAPGTGGPPRAGLCRLGRHFVCSLILGCIVLPAPLAGAQDMSRPPAHGAAGHSAAPGAAAPLPLPCTCRAKGRDYELGEVVCLPTSAGPRLATCGMELNNTSWHVTSEPCPDS</sequence>
<proteinExistence type="predicted"/>
<accession>A0ABP1ZYJ3</accession>